<dbReference type="InterPro" id="IPR012931">
    <property type="entry name" value="TraG_N_Proteobacteria"/>
</dbReference>
<dbReference type="RefSeq" id="WP_138155348.1">
    <property type="nucleotide sequence ID" value="NZ_JRPC02000071.1"/>
</dbReference>
<keyword evidence="1" id="KW-1133">Transmembrane helix</keyword>
<dbReference type="Proteomes" id="UP000029920">
    <property type="component" value="Unassembled WGS sequence"/>
</dbReference>
<gene>
    <name evidence="3" type="ORF">LS72_010415</name>
</gene>
<feature type="transmembrane region" description="Helical" evidence="1">
    <location>
        <begin position="419"/>
        <end position="438"/>
    </location>
</feature>
<name>A0A4U8UGF7_9HELI</name>
<keyword evidence="1" id="KW-0472">Membrane</keyword>
<feature type="non-terminal residue" evidence="3">
    <location>
        <position position="550"/>
    </location>
</feature>
<evidence type="ECO:0000256" key="1">
    <source>
        <dbReference type="SAM" id="Phobius"/>
    </source>
</evidence>
<proteinExistence type="predicted"/>
<reference evidence="3 4" key="1">
    <citation type="journal article" date="2014" name="Genome Announc.">
        <title>Draft genome sequences of eight enterohepatic helicobacter species isolated from both laboratory and wild rodents.</title>
        <authorList>
            <person name="Sheh A."/>
            <person name="Shen Z."/>
            <person name="Fox J.G."/>
        </authorList>
    </citation>
    <scope>NUCLEOTIDE SEQUENCE [LARGE SCALE GENOMIC DNA]</scope>
    <source>
        <strain evidence="3 4">MIT-03-7007</strain>
    </source>
</reference>
<feature type="transmembrane region" description="Helical" evidence="1">
    <location>
        <begin position="46"/>
        <end position="65"/>
    </location>
</feature>
<feature type="transmembrane region" description="Helical" evidence="1">
    <location>
        <begin position="334"/>
        <end position="353"/>
    </location>
</feature>
<comment type="caution">
    <text evidence="3">The sequence shown here is derived from an EMBL/GenBank/DDBJ whole genome shotgun (WGS) entry which is preliminary data.</text>
</comment>
<dbReference type="EMBL" id="JRPC02000071">
    <property type="protein sequence ID" value="TLE12782.1"/>
    <property type="molecule type" value="Genomic_DNA"/>
</dbReference>
<keyword evidence="4" id="KW-1185">Reference proteome</keyword>
<evidence type="ECO:0000313" key="4">
    <source>
        <dbReference type="Proteomes" id="UP000029920"/>
    </source>
</evidence>
<feature type="transmembrane region" description="Helical" evidence="1">
    <location>
        <begin position="21"/>
        <end position="40"/>
    </location>
</feature>
<feature type="transmembrane region" description="Helical" evidence="1">
    <location>
        <begin position="360"/>
        <end position="382"/>
    </location>
</feature>
<dbReference type="Pfam" id="PF07916">
    <property type="entry name" value="TraG_N"/>
    <property type="match status" value="1"/>
</dbReference>
<organism evidence="3 4">
    <name type="scientific">Helicobacter apodemus</name>
    <dbReference type="NCBI Taxonomy" id="135569"/>
    <lineage>
        <taxon>Bacteria</taxon>
        <taxon>Pseudomonadati</taxon>
        <taxon>Campylobacterota</taxon>
        <taxon>Epsilonproteobacteria</taxon>
        <taxon>Campylobacterales</taxon>
        <taxon>Helicobacteraceae</taxon>
        <taxon>Helicobacter</taxon>
    </lineage>
</organism>
<accession>A0A4U8UGF7</accession>
<feature type="non-terminal residue" evidence="3">
    <location>
        <position position="1"/>
    </location>
</feature>
<keyword evidence="1" id="KW-0812">Transmembrane</keyword>
<evidence type="ECO:0000313" key="3">
    <source>
        <dbReference type="EMBL" id="TLE12782.1"/>
    </source>
</evidence>
<evidence type="ECO:0000259" key="2">
    <source>
        <dbReference type="Pfam" id="PF07916"/>
    </source>
</evidence>
<feature type="domain" description="TraG N-terminal Proteobacteria" evidence="2">
    <location>
        <begin position="2"/>
        <end position="458"/>
    </location>
</feature>
<protein>
    <submittedName>
        <fullName evidence="3">Conjugal transfer protein TraG</fullName>
    </submittedName>
</protein>
<dbReference type="AlphaFoldDB" id="A0A4U8UGF7"/>
<sequence length="550" mass="61086">YGKMIYQVLEAVAMAVQNAGQLIKSVLLLAFAFVAIKKILDGRVQYFAEVVKFSVISALLIGLFIHAPNSDSNRFQVFDEAIAETYVVERIPSGLGMLFSIVSRVERALLELMELSFSTPNSISIRNAGFGFSMETINTLKNMKPIFLDPLWVENINNFIGVCLHYNAEKDPTLMRRIITSNDLYNDLLGMKAGFPIGNTISVNMIQAEGRGVKETIVPCRVLGAELQKGLEGQTEKLKKIHMAQLGIRHIEFYDDKMQGVANLFHTSHANARNMLQQVMLVHSYRDGIKNMERMYGLGEGTLATTSSIAHYAFFNQMIQQSTLAQKFLPLMKAFLTAIIIGVSWLIIIFSIITGLRSLMMILTMSLFLIFWTPILGLTNYLNDIFLEDKFQTFLKYTNGMFGFNINFNTEFFMAIQEHAAIIGYLVMLTPVLAYGLAKGSDMAISNMLSSFTSALSSGARAGALESTKQAQSTKSDIAIGEEVYSKQAGIREILGTNWANGMATQQQTKLDEFGNPMNSKINVGYGGSFELNKDESGNIHYTNAQSGQI</sequence>